<protein>
    <recommendedName>
        <fullName evidence="5">Lipoprotein</fullName>
    </recommendedName>
</protein>
<comment type="caution">
    <text evidence="3">The sequence shown here is derived from an EMBL/GenBank/DDBJ whole genome shotgun (WGS) entry which is preliminary data.</text>
</comment>
<sequence length="105" mass="10860">MKKLGFLPAALLCAACAKAPDAIAPVSMGNAFAAVSCKDARTQLAEEQQTLAALEEQQRNARTGDAIGVFLILVPVSSITGNSVEGELATSKGKVVALENRLQSC</sequence>
<name>A0A640VV63_9RHOB</name>
<feature type="coiled-coil region" evidence="1">
    <location>
        <begin position="37"/>
        <end position="64"/>
    </location>
</feature>
<evidence type="ECO:0008006" key="5">
    <source>
        <dbReference type="Google" id="ProtNLM"/>
    </source>
</evidence>
<keyword evidence="2" id="KW-0732">Signal</keyword>
<dbReference type="RefSeq" id="WP_159979792.1">
    <property type="nucleotide sequence ID" value="NZ_BLIV01000007.1"/>
</dbReference>
<proteinExistence type="predicted"/>
<accession>A0A640VV63</accession>
<feature type="chain" id="PRO_5024911067" description="Lipoprotein" evidence="2">
    <location>
        <begin position="20"/>
        <end position="105"/>
    </location>
</feature>
<dbReference type="AlphaFoldDB" id="A0A640VV63"/>
<dbReference type="EMBL" id="BLIV01000007">
    <property type="protein sequence ID" value="GFE51747.1"/>
    <property type="molecule type" value="Genomic_DNA"/>
</dbReference>
<reference evidence="3 4" key="1">
    <citation type="submission" date="2019-12" db="EMBL/GenBank/DDBJ databases">
        <title>Roseobacter cerasinus sp. nov., isolated from seawater around aquaculture.</title>
        <authorList>
            <person name="Muramatsu S."/>
            <person name="Takabe Y."/>
            <person name="Mori K."/>
            <person name="Takaichi S."/>
            <person name="Hanada S."/>
        </authorList>
    </citation>
    <scope>NUCLEOTIDE SEQUENCE [LARGE SCALE GENOMIC DNA]</scope>
    <source>
        <strain evidence="3 4">AI77</strain>
    </source>
</reference>
<organism evidence="3 4">
    <name type="scientific">Roseobacter cerasinus</name>
    <dbReference type="NCBI Taxonomy" id="2602289"/>
    <lineage>
        <taxon>Bacteria</taxon>
        <taxon>Pseudomonadati</taxon>
        <taxon>Pseudomonadota</taxon>
        <taxon>Alphaproteobacteria</taxon>
        <taxon>Rhodobacterales</taxon>
        <taxon>Roseobacteraceae</taxon>
        <taxon>Roseobacter</taxon>
    </lineage>
</organism>
<keyword evidence="4" id="KW-1185">Reference proteome</keyword>
<gene>
    <name evidence="3" type="ORF">So717_35000</name>
</gene>
<evidence type="ECO:0000313" key="4">
    <source>
        <dbReference type="Proteomes" id="UP000436522"/>
    </source>
</evidence>
<evidence type="ECO:0000313" key="3">
    <source>
        <dbReference type="EMBL" id="GFE51747.1"/>
    </source>
</evidence>
<dbReference type="Proteomes" id="UP000436522">
    <property type="component" value="Unassembled WGS sequence"/>
</dbReference>
<dbReference type="OrthoDB" id="7916154at2"/>
<evidence type="ECO:0000256" key="2">
    <source>
        <dbReference type="SAM" id="SignalP"/>
    </source>
</evidence>
<feature type="signal peptide" evidence="2">
    <location>
        <begin position="1"/>
        <end position="19"/>
    </location>
</feature>
<keyword evidence="1" id="KW-0175">Coiled coil</keyword>
<evidence type="ECO:0000256" key="1">
    <source>
        <dbReference type="SAM" id="Coils"/>
    </source>
</evidence>